<dbReference type="EMBL" id="HBIH01001721">
    <property type="protein sequence ID" value="CAE0320054.1"/>
    <property type="molecule type" value="Transcribed_RNA"/>
</dbReference>
<organism evidence="1">
    <name type="scientific">Strombidium inclinatum</name>
    <dbReference type="NCBI Taxonomy" id="197538"/>
    <lineage>
        <taxon>Eukaryota</taxon>
        <taxon>Sar</taxon>
        <taxon>Alveolata</taxon>
        <taxon>Ciliophora</taxon>
        <taxon>Intramacronucleata</taxon>
        <taxon>Spirotrichea</taxon>
        <taxon>Oligotrichia</taxon>
        <taxon>Strombidiidae</taxon>
        <taxon>Strombidium</taxon>
    </lineage>
</organism>
<accession>A0A7S3MTG7</accession>
<proteinExistence type="predicted"/>
<gene>
    <name evidence="1" type="ORF">SINC0208_LOCUS632</name>
</gene>
<dbReference type="AlphaFoldDB" id="A0A7S3MTG7"/>
<reference evidence="1" key="1">
    <citation type="submission" date="2021-01" db="EMBL/GenBank/DDBJ databases">
        <authorList>
            <person name="Corre E."/>
            <person name="Pelletier E."/>
            <person name="Niang G."/>
            <person name="Scheremetjew M."/>
            <person name="Finn R."/>
            <person name="Kale V."/>
            <person name="Holt S."/>
            <person name="Cochrane G."/>
            <person name="Meng A."/>
            <person name="Brown T."/>
            <person name="Cohen L."/>
        </authorList>
    </citation>
    <scope>NUCLEOTIDE SEQUENCE</scope>
    <source>
        <strain evidence="1">S3</strain>
    </source>
</reference>
<name>A0A7S3MTG7_9SPIT</name>
<sequence>MISSCLLLQAGHLSSEGINLKLLLAVALKLRFEELNLLLHQVNIVVQVVEALLADPVPEVSLDLGDFLLPLTPAHLLAAFLLLEEVLSHRVVELFEDVEAYHGQCHGGNKTEQTTHFLQEAK</sequence>
<evidence type="ECO:0000313" key="1">
    <source>
        <dbReference type="EMBL" id="CAE0320054.1"/>
    </source>
</evidence>
<protein>
    <submittedName>
        <fullName evidence="1">Uncharacterized protein</fullName>
    </submittedName>
</protein>